<organism evidence="1 2">
    <name type="scientific">Pasteurella atlantica</name>
    <dbReference type="NCBI Taxonomy" id="2827233"/>
    <lineage>
        <taxon>Bacteria</taxon>
        <taxon>Pseudomonadati</taxon>
        <taxon>Pseudomonadota</taxon>
        <taxon>Gammaproteobacteria</taxon>
        <taxon>Pasteurellales</taxon>
        <taxon>Pasteurellaceae</taxon>
        <taxon>Pasteurella</taxon>
    </lineage>
</organism>
<reference evidence="1" key="1">
    <citation type="journal article" date="2023" name="Front. Microbiol.">
        <title>Phylogeography and host specificity of Pasteurellaceae pathogenic to sea-farmed fish in the north-east Atlantic.</title>
        <authorList>
            <person name="Gulla S."/>
            <person name="Colquhoun D.J."/>
            <person name="Olsen A.B."/>
            <person name="Spilsberg B."/>
            <person name="Lagesen K."/>
            <person name="Aakesson C.P."/>
            <person name="Strom S."/>
            <person name="Manji F."/>
            <person name="Birkbeck T.H."/>
            <person name="Nilsen H.K."/>
        </authorList>
    </citation>
    <scope>NUCLEOTIDE SEQUENCE</scope>
    <source>
        <strain evidence="1">VIB1234</strain>
    </source>
</reference>
<accession>A0AAW8CHX0</accession>
<gene>
    <name evidence="1" type="ORF">QJU78_05635</name>
</gene>
<proteinExistence type="predicted"/>
<dbReference type="EMBL" id="JASAYJ010000009">
    <property type="protein sequence ID" value="MDP8187254.1"/>
    <property type="molecule type" value="Genomic_DNA"/>
</dbReference>
<name>A0AAW8CHX0_9PAST</name>
<sequence length="52" mass="5919">MMRRTNTALLLIILAEISVQESQAKIQQTKIKKIIINPLRKTFNPEISGLNV</sequence>
<evidence type="ECO:0000313" key="1">
    <source>
        <dbReference type="EMBL" id="MDP8187254.1"/>
    </source>
</evidence>
<dbReference type="RefSeq" id="WP_229577280.1">
    <property type="nucleotide sequence ID" value="NZ_JAGRQI010000008.1"/>
</dbReference>
<dbReference type="AlphaFoldDB" id="A0AAW8CHX0"/>
<protein>
    <submittedName>
        <fullName evidence="1">Uncharacterized protein</fullName>
    </submittedName>
</protein>
<dbReference type="Proteomes" id="UP001230466">
    <property type="component" value="Unassembled WGS sequence"/>
</dbReference>
<comment type="caution">
    <text evidence="1">The sequence shown here is derived from an EMBL/GenBank/DDBJ whole genome shotgun (WGS) entry which is preliminary data.</text>
</comment>
<evidence type="ECO:0000313" key="2">
    <source>
        <dbReference type="Proteomes" id="UP001230466"/>
    </source>
</evidence>